<feature type="compositionally biased region" description="Basic and acidic residues" evidence="1">
    <location>
        <begin position="10"/>
        <end position="19"/>
    </location>
</feature>
<dbReference type="RefSeq" id="WP_203416180.1">
    <property type="nucleotide sequence ID" value="NZ_FOFM01000040.1"/>
</dbReference>
<feature type="transmembrane region" description="Helical" evidence="2">
    <location>
        <begin position="125"/>
        <end position="145"/>
    </location>
</feature>
<feature type="region of interest" description="Disordered" evidence="1">
    <location>
        <begin position="1"/>
        <end position="20"/>
    </location>
</feature>
<evidence type="ECO:0008006" key="5">
    <source>
        <dbReference type="Google" id="ProtNLM"/>
    </source>
</evidence>
<dbReference type="Pfam" id="PF14248">
    <property type="entry name" value="DUF4345"/>
    <property type="match status" value="1"/>
</dbReference>
<name>A0A165XMQ3_9HYPH</name>
<evidence type="ECO:0000313" key="3">
    <source>
        <dbReference type="EMBL" id="KZL17864.1"/>
    </source>
</evidence>
<accession>A0A165XMQ3</accession>
<keyword evidence="2" id="KW-0472">Membrane</keyword>
<organism evidence="3 4">
    <name type="scientific">Pseudovibrio axinellae</name>
    <dbReference type="NCBI Taxonomy" id="989403"/>
    <lineage>
        <taxon>Bacteria</taxon>
        <taxon>Pseudomonadati</taxon>
        <taxon>Pseudomonadota</taxon>
        <taxon>Alphaproteobacteria</taxon>
        <taxon>Hyphomicrobiales</taxon>
        <taxon>Stappiaceae</taxon>
        <taxon>Pseudovibrio</taxon>
    </lineage>
</organism>
<comment type="caution">
    <text evidence="3">The sequence shown here is derived from an EMBL/GenBank/DDBJ whole genome shotgun (WGS) entry which is preliminary data.</text>
</comment>
<dbReference type="STRING" id="989403.SAMN05421798_1405"/>
<protein>
    <recommendedName>
        <fullName evidence="5">DUF4345 domain-containing protein</fullName>
    </recommendedName>
</protein>
<evidence type="ECO:0000256" key="1">
    <source>
        <dbReference type="SAM" id="MobiDB-lite"/>
    </source>
</evidence>
<keyword evidence="2" id="KW-0812">Transmembrane</keyword>
<dbReference type="PATRIC" id="fig|989403.3.peg.3075"/>
<feature type="transmembrane region" description="Helical" evidence="2">
    <location>
        <begin position="69"/>
        <end position="87"/>
    </location>
</feature>
<feature type="transmembrane region" description="Helical" evidence="2">
    <location>
        <begin position="99"/>
        <end position="119"/>
    </location>
</feature>
<feature type="transmembrane region" description="Helical" evidence="2">
    <location>
        <begin position="30"/>
        <end position="49"/>
    </location>
</feature>
<keyword evidence="2" id="KW-1133">Transmembrane helix</keyword>
<reference evidence="3 4" key="1">
    <citation type="journal article" date="2016" name="Front. Microbiol.">
        <title>Comparative Genomic Analysis Reveals a Diverse Repertoire of Genes Involved in Prokaryote-Eukaryote Interactions within the Pseudovibrio Genus.</title>
        <authorList>
            <person name="Romano S."/>
            <person name="Fernandez-Guerra A."/>
            <person name="Reen F.J."/>
            <person name="Glockner F.O."/>
            <person name="Crowley S.P."/>
            <person name="O'Sullivan O."/>
            <person name="Cotter P.D."/>
            <person name="Adams C."/>
            <person name="Dobson A.D."/>
            <person name="O'Gara F."/>
        </authorList>
    </citation>
    <scope>NUCLEOTIDE SEQUENCE [LARGE SCALE GENOMIC DNA]</scope>
    <source>
        <strain evidence="3 4">Ad2</strain>
    </source>
</reference>
<dbReference type="InterPro" id="IPR025597">
    <property type="entry name" value="DUF4345"/>
</dbReference>
<dbReference type="EMBL" id="LMCB01000028">
    <property type="protein sequence ID" value="KZL17864.1"/>
    <property type="molecule type" value="Genomic_DNA"/>
</dbReference>
<proteinExistence type="predicted"/>
<evidence type="ECO:0000313" key="4">
    <source>
        <dbReference type="Proteomes" id="UP000076577"/>
    </source>
</evidence>
<keyword evidence="4" id="KW-1185">Reference proteome</keyword>
<gene>
    <name evidence="3" type="ORF">PsAD2_02866</name>
</gene>
<dbReference type="Proteomes" id="UP000076577">
    <property type="component" value="Unassembled WGS sequence"/>
</dbReference>
<evidence type="ECO:0000256" key="2">
    <source>
        <dbReference type="SAM" id="Phobius"/>
    </source>
</evidence>
<sequence>MVFPNNSKSGGERQEEGARSIKSPQPLTRFFLIAAAIGLFPIALSYGAAPQMSLTVMFGFENLVLDHLHIFRAIMGLYFAMLIFWLAGAFNTSVTIPALWTLIVFMWGLAAGRLLSMVLDGIPSFLLMVYLLLEIAFGLIAVMLVTKEEG</sequence>
<dbReference type="AlphaFoldDB" id="A0A165XMQ3"/>